<comment type="caution">
    <text evidence="1">The sequence shown here is derived from an EMBL/GenBank/DDBJ whole genome shotgun (WGS) entry which is preliminary data.</text>
</comment>
<evidence type="ECO:0000313" key="2">
    <source>
        <dbReference type="Proteomes" id="UP000175684"/>
    </source>
</evidence>
<protein>
    <submittedName>
        <fullName evidence="1">Uncharacterized protein</fullName>
    </submittedName>
</protein>
<reference evidence="1 2" key="1">
    <citation type="submission" date="2016-07" db="EMBL/GenBank/DDBJ databases">
        <title>Draft Genome Sequence of Bifidobacterium adolescentis strain Km 4.</title>
        <authorList>
            <person name="Danilenko V.N."/>
        </authorList>
    </citation>
    <scope>NUCLEOTIDE SEQUENCE [LARGE SCALE GENOMIC DNA]</scope>
    <source>
        <strain evidence="1 2">Km 4</strain>
    </source>
</reference>
<dbReference type="AlphaFoldDB" id="A0A1E7XY80"/>
<dbReference type="EMBL" id="MAXD01000011">
    <property type="protein sequence ID" value="OFA33791.1"/>
    <property type="molecule type" value="Genomic_DNA"/>
</dbReference>
<name>A0A1E7XY80_BIFAD</name>
<accession>A0A1E7XY80</accession>
<sequence length="93" mass="10379">MRLIDVCIDGGQRLGLAGVETDGDVLLLPDDRDRLRRLMADAIGWDPGTRLRADDVRDVGDAWALYDRLGRRRPGYADTAAAHLARTMLEAFR</sequence>
<organism evidence="1 2">
    <name type="scientific">Bifidobacterium adolescentis</name>
    <dbReference type="NCBI Taxonomy" id="1680"/>
    <lineage>
        <taxon>Bacteria</taxon>
        <taxon>Bacillati</taxon>
        <taxon>Actinomycetota</taxon>
        <taxon>Actinomycetes</taxon>
        <taxon>Bifidobacteriales</taxon>
        <taxon>Bifidobacteriaceae</taxon>
        <taxon>Bifidobacterium</taxon>
    </lineage>
</organism>
<dbReference type="RefSeq" id="WP_070122934.1">
    <property type="nucleotide sequence ID" value="NZ_JAQDTU010000008.1"/>
</dbReference>
<gene>
    <name evidence="1" type="ORF">BBK15_09105</name>
</gene>
<evidence type="ECO:0000313" key="1">
    <source>
        <dbReference type="EMBL" id="OFA33791.1"/>
    </source>
</evidence>
<proteinExistence type="predicted"/>
<dbReference type="Proteomes" id="UP000175684">
    <property type="component" value="Unassembled WGS sequence"/>
</dbReference>